<dbReference type="RefSeq" id="WP_185693703.1">
    <property type="nucleotide sequence ID" value="NZ_JACHVA010000117.1"/>
</dbReference>
<comment type="caution">
    <text evidence="6">The sequence shown here is derived from an EMBL/GenBank/DDBJ whole genome shotgun (WGS) entry which is preliminary data.</text>
</comment>
<reference evidence="6 7" key="1">
    <citation type="submission" date="2020-07" db="EMBL/GenBank/DDBJ databases">
        <authorList>
            <person name="Feng X."/>
        </authorList>
    </citation>
    <scope>NUCLEOTIDE SEQUENCE [LARGE SCALE GENOMIC DNA]</scope>
    <source>
        <strain evidence="6 7">JCM14086</strain>
    </source>
</reference>
<dbReference type="PANTHER" id="PTHR43335:SF4">
    <property type="entry name" value="ABC TRANSPORTER, ATP-BINDING PROTEIN"/>
    <property type="match status" value="1"/>
</dbReference>
<gene>
    <name evidence="6" type="ORF">H5P30_14855</name>
</gene>
<keyword evidence="3" id="KW-0547">Nucleotide-binding</keyword>
<evidence type="ECO:0000313" key="7">
    <source>
        <dbReference type="Proteomes" id="UP000525652"/>
    </source>
</evidence>
<dbReference type="InterPro" id="IPR003439">
    <property type="entry name" value="ABC_transporter-like_ATP-bd"/>
</dbReference>
<evidence type="ECO:0000313" key="6">
    <source>
        <dbReference type="EMBL" id="MBC2603060.1"/>
    </source>
</evidence>
<dbReference type="PROSITE" id="PS50893">
    <property type="entry name" value="ABC_TRANSPORTER_2"/>
    <property type="match status" value="1"/>
</dbReference>
<protein>
    <submittedName>
        <fullName evidence="6">ABC transporter ATP-binding protein</fullName>
    </submittedName>
</protein>
<sequence>MVSLVPSIRAVDLTKRFGPNRAIDRISFEVGAGEVVGFLGPNGAGKSTTMRILTGLLSASSGEAWVAGRSVAREPAAIRHLIGFMPENNPLPEDMRVTEYLRFRSRIKGLSRKIRKTRIDEVLELCDLKHGTERKLIGNLSKGYRQRVGIADAILAEPPIVILDEPTIGLDPHQILGFRQMIQQLRGRMTLVISSHILPEIEKVCDRSVILNRGQVVAAGTRSELREVFSPGQTYELRVEGSLSEVEKRIKTVDHSLVLQDSYREPEGNVRRITFSSNCNTNLVPRIIESLQGPDLPVIQEIRIRRASLEDIFLAATKRTWKEGGDPSAAPRDMEEELSE</sequence>
<dbReference type="EMBL" id="JACHVA010000117">
    <property type="protein sequence ID" value="MBC2603060.1"/>
    <property type="molecule type" value="Genomic_DNA"/>
</dbReference>
<keyword evidence="4 6" id="KW-0067">ATP-binding</keyword>
<dbReference type="GO" id="GO:0005524">
    <property type="term" value="F:ATP binding"/>
    <property type="evidence" value="ECO:0007669"/>
    <property type="project" value="UniProtKB-KW"/>
</dbReference>
<evidence type="ECO:0000256" key="3">
    <source>
        <dbReference type="ARBA" id="ARBA00022741"/>
    </source>
</evidence>
<dbReference type="InterPro" id="IPR027417">
    <property type="entry name" value="P-loop_NTPase"/>
</dbReference>
<evidence type="ECO:0000256" key="1">
    <source>
        <dbReference type="ARBA" id="ARBA00005417"/>
    </source>
</evidence>
<evidence type="ECO:0000256" key="4">
    <source>
        <dbReference type="ARBA" id="ARBA00022840"/>
    </source>
</evidence>
<proteinExistence type="inferred from homology"/>
<accession>A0A7X1B277</accession>
<dbReference type="Pfam" id="PF00005">
    <property type="entry name" value="ABC_tran"/>
    <property type="match status" value="1"/>
</dbReference>
<dbReference type="InterPro" id="IPR003593">
    <property type="entry name" value="AAA+_ATPase"/>
</dbReference>
<evidence type="ECO:0000259" key="5">
    <source>
        <dbReference type="PROSITE" id="PS50893"/>
    </source>
</evidence>
<keyword evidence="2" id="KW-0813">Transport</keyword>
<feature type="domain" description="ABC transporter" evidence="5">
    <location>
        <begin position="8"/>
        <end position="238"/>
    </location>
</feature>
<dbReference type="AlphaFoldDB" id="A0A7X1B277"/>
<dbReference type="Proteomes" id="UP000525652">
    <property type="component" value="Unassembled WGS sequence"/>
</dbReference>
<evidence type="ECO:0000256" key="2">
    <source>
        <dbReference type="ARBA" id="ARBA00022448"/>
    </source>
</evidence>
<name>A0A7X1B277_9BACT</name>
<dbReference type="SUPFAM" id="SSF52540">
    <property type="entry name" value="P-loop containing nucleoside triphosphate hydrolases"/>
    <property type="match status" value="1"/>
</dbReference>
<organism evidence="6 7">
    <name type="scientific">Puniceicoccus vermicola</name>
    <dbReference type="NCBI Taxonomy" id="388746"/>
    <lineage>
        <taxon>Bacteria</taxon>
        <taxon>Pseudomonadati</taxon>
        <taxon>Verrucomicrobiota</taxon>
        <taxon>Opitutia</taxon>
        <taxon>Puniceicoccales</taxon>
        <taxon>Puniceicoccaceae</taxon>
        <taxon>Puniceicoccus</taxon>
    </lineage>
</organism>
<comment type="similarity">
    <text evidence="1">Belongs to the ABC transporter superfamily.</text>
</comment>
<dbReference type="SMART" id="SM00382">
    <property type="entry name" value="AAA"/>
    <property type="match status" value="1"/>
</dbReference>
<dbReference type="Gene3D" id="3.40.50.300">
    <property type="entry name" value="P-loop containing nucleotide triphosphate hydrolases"/>
    <property type="match status" value="1"/>
</dbReference>
<keyword evidence="7" id="KW-1185">Reference proteome</keyword>
<dbReference type="GO" id="GO:0016887">
    <property type="term" value="F:ATP hydrolysis activity"/>
    <property type="evidence" value="ECO:0007669"/>
    <property type="project" value="InterPro"/>
</dbReference>
<dbReference type="CDD" id="cd03230">
    <property type="entry name" value="ABC_DR_subfamily_A"/>
    <property type="match status" value="1"/>
</dbReference>
<dbReference type="PANTHER" id="PTHR43335">
    <property type="entry name" value="ABC TRANSPORTER, ATP-BINDING PROTEIN"/>
    <property type="match status" value="1"/>
</dbReference>